<dbReference type="EMBL" id="BAAAMK010000004">
    <property type="protein sequence ID" value="GAA1957979.1"/>
    <property type="molecule type" value="Genomic_DNA"/>
</dbReference>
<organism evidence="1 2">
    <name type="scientific">Agromyces allii</name>
    <dbReference type="NCBI Taxonomy" id="393607"/>
    <lineage>
        <taxon>Bacteria</taxon>
        <taxon>Bacillati</taxon>
        <taxon>Actinomycetota</taxon>
        <taxon>Actinomycetes</taxon>
        <taxon>Micrococcales</taxon>
        <taxon>Microbacteriaceae</taxon>
        <taxon>Agromyces</taxon>
    </lineage>
</organism>
<keyword evidence="2" id="KW-1185">Reference proteome</keyword>
<gene>
    <name evidence="1" type="ORF">GCM10009717_25530</name>
</gene>
<evidence type="ECO:0000313" key="1">
    <source>
        <dbReference type="EMBL" id="GAA1957979.1"/>
    </source>
</evidence>
<proteinExistence type="predicted"/>
<dbReference type="Proteomes" id="UP001499954">
    <property type="component" value="Unassembled WGS sequence"/>
</dbReference>
<name>A0ABP5C7D2_9MICO</name>
<evidence type="ECO:0000313" key="2">
    <source>
        <dbReference type="Proteomes" id="UP001499954"/>
    </source>
</evidence>
<reference evidence="2" key="1">
    <citation type="journal article" date="2019" name="Int. J. Syst. Evol. Microbiol.">
        <title>The Global Catalogue of Microorganisms (GCM) 10K type strain sequencing project: providing services to taxonomists for standard genome sequencing and annotation.</title>
        <authorList>
            <consortium name="The Broad Institute Genomics Platform"/>
            <consortium name="The Broad Institute Genome Sequencing Center for Infectious Disease"/>
            <person name="Wu L."/>
            <person name="Ma J."/>
        </authorList>
    </citation>
    <scope>NUCLEOTIDE SEQUENCE [LARGE SCALE GENOMIC DNA]</scope>
    <source>
        <strain evidence="2">JCM 13584</strain>
    </source>
</reference>
<comment type="caution">
    <text evidence="1">The sequence shown here is derived from an EMBL/GenBank/DDBJ whole genome shotgun (WGS) entry which is preliminary data.</text>
</comment>
<accession>A0ABP5C7D2</accession>
<sequence length="78" mass="8386">MSPDVLVPASAVLEHAARVTASAPTPTRARRERVKRVDMVAFQAVVPVGDVGNAAIPDRGYIPNLRPIHSVFTRDAAR</sequence>
<protein>
    <submittedName>
        <fullName evidence="1">Uncharacterized protein</fullName>
    </submittedName>
</protein>